<dbReference type="EMBL" id="SDAM02000556">
    <property type="protein sequence ID" value="KAH6823835.1"/>
    <property type="molecule type" value="Genomic_DNA"/>
</dbReference>
<dbReference type="Gene3D" id="1.20.120.1750">
    <property type="match status" value="1"/>
</dbReference>
<feature type="domain" description="RING-type" evidence="11">
    <location>
        <begin position="119"/>
        <end position="331"/>
    </location>
</feature>
<evidence type="ECO:0000256" key="4">
    <source>
        <dbReference type="ARBA" id="ARBA00022679"/>
    </source>
</evidence>
<dbReference type="InterPro" id="IPR044066">
    <property type="entry name" value="TRIAD_supradom"/>
</dbReference>
<comment type="catalytic activity">
    <reaction evidence="1">
        <text>[E2 ubiquitin-conjugating enzyme]-S-ubiquitinyl-L-cysteine + [acceptor protein]-L-lysine = [E2 ubiquitin-conjugating enzyme]-L-cysteine + [acceptor protein]-N(6)-ubiquitinyl-L-lysine.</text>
        <dbReference type="EC" id="2.3.2.31"/>
    </reaction>
</comment>
<dbReference type="EC" id="2.3.2.31" evidence="3"/>
<dbReference type="AlphaFoldDB" id="A0AAD4IYF8"/>
<dbReference type="Pfam" id="PF21235">
    <property type="entry name" value="UBA_ARI1"/>
    <property type="match status" value="1"/>
</dbReference>
<name>A0AAD4IYF8_PERFH</name>
<dbReference type="GO" id="GO:0061630">
    <property type="term" value="F:ubiquitin protein ligase activity"/>
    <property type="evidence" value="ECO:0007669"/>
    <property type="project" value="UniProtKB-EC"/>
</dbReference>
<dbReference type="InterPro" id="IPR031127">
    <property type="entry name" value="E3_UB_ligase_RBR"/>
</dbReference>
<evidence type="ECO:0000256" key="6">
    <source>
        <dbReference type="ARBA" id="ARBA00022737"/>
    </source>
</evidence>
<dbReference type="Proteomes" id="UP001190926">
    <property type="component" value="Unassembled WGS sequence"/>
</dbReference>
<comment type="caution">
    <text evidence="12">The sequence shown here is derived from an EMBL/GenBank/DDBJ whole genome shotgun (WGS) entry which is preliminary data.</text>
</comment>
<evidence type="ECO:0000313" key="12">
    <source>
        <dbReference type="EMBL" id="KAH6823835.1"/>
    </source>
</evidence>
<dbReference type="InterPro" id="IPR002867">
    <property type="entry name" value="IBR_dom"/>
</dbReference>
<organism evidence="12 13">
    <name type="scientific">Perilla frutescens var. hirtella</name>
    <name type="common">Perilla citriodora</name>
    <name type="synonym">Perilla setoyensis</name>
    <dbReference type="NCBI Taxonomy" id="608512"/>
    <lineage>
        <taxon>Eukaryota</taxon>
        <taxon>Viridiplantae</taxon>
        <taxon>Streptophyta</taxon>
        <taxon>Embryophyta</taxon>
        <taxon>Tracheophyta</taxon>
        <taxon>Spermatophyta</taxon>
        <taxon>Magnoliopsida</taxon>
        <taxon>eudicotyledons</taxon>
        <taxon>Gunneridae</taxon>
        <taxon>Pentapetalae</taxon>
        <taxon>asterids</taxon>
        <taxon>lamiids</taxon>
        <taxon>Lamiales</taxon>
        <taxon>Lamiaceae</taxon>
        <taxon>Nepetoideae</taxon>
        <taxon>Elsholtzieae</taxon>
        <taxon>Perilla</taxon>
    </lineage>
</organism>
<dbReference type="Pfam" id="PF22191">
    <property type="entry name" value="IBR_1"/>
    <property type="match status" value="1"/>
</dbReference>
<evidence type="ECO:0000256" key="10">
    <source>
        <dbReference type="SAM" id="MobiDB-lite"/>
    </source>
</evidence>
<evidence type="ECO:0000259" key="11">
    <source>
        <dbReference type="PROSITE" id="PS51873"/>
    </source>
</evidence>
<dbReference type="PROSITE" id="PS51873">
    <property type="entry name" value="TRIAD"/>
    <property type="match status" value="1"/>
</dbReference>
<keyword evidence="6" id="KW-0677">Repeat</keyword>
<comment type="cofactor">
    <cofactor evidence="2">
        <name>Zn(2+)</name>
        <dbReference type="ChEBI" id="CHEBI:29105"/>
    </cofactor>
</comment>
<dbReference type="Gene3D" id="3.30.40.10">
    <property type="entry name" value="Zinc/RING finger domain, C3HC4 (zinc finger)"/>
    <property type="match status" value="1"/>
</dbReference>
<dbReference type="InterPro" id="IPR013083">
    <property type="entry name" value="Znf_RING/FYVE/PHD"/>
</dbReference>
<evidence type="ECO:0000256" key="3">
    <source>
        <dbReference type="ARBA" id="ARBA00012251"/>
    </source>
</evidence>
<keyword evidence="8" id="KW-0833">Ubl conjugation pathway</keyword>
<gene>
    <name evidence="12" type="ORF">C2S53_007842</name>
</gene>
<evidence type="ECO:0000256" key="2">
    <source>
        <dbReference type="ARBA" id="ARBA00001947"/>
    </source>
</evidence>
<evidence type="ECO:0000256" key="7">
    <source>
        <dbReference type="ARBA" id="ARBA00022771"/>
    </source>
</evidence>
<keyword evidence="5" id="KW-0479">Metal-binding</keyword>
<keyword evidence="7" id="KW-0863">Zinc-finger</keyword>
<proteinExistence type="predicted"/>
<dbReference type="CDD" id="cd22583">
    <property type="entry name" value="Rcat_RBR_ARI7-like"/>
    <property type="match status" value="1"/>
</dbReference>
<keyword evidence="13" id="KW-1185">Reference proteome</keyword>
<keyword evidence="4" id="KW-0808">Transferase</keyword>
<feature type="compositionally biased region" description="Basic and acidic residues" evidence="10">
    <location>
        <begin position="517"/>
        <end position="526"/>
    </location>
</feature>
<dbReference type="PANTHER" id="PTHR11685">
    <property type="entry name" value="RBR FAMILY RING FINGER AND IBR DOMAIN-CONTAINING"/>
    <property type="match status" value="1"/>
</dbReference>
<reference evidence="12 13" key="1">
    <citation type="journal article" date="2021" name="Nat. Commun.">
        <title>Incipient diploidization of the medicinal plant Perilla within 10,000 years.</title>
        <authorList>
            <person name="Zhang Y."/>
            <person name="Shen Q."/>
            <person name="Leng L."/>
            <person name="Zhang D."/>
            <person name="Chen S."/>
            <person name="Shi Y."/>
            <person name="Ning Z."/>
            <person name="Chen S."/>
        </authorList>
    </citation>
    <scope>NUCLEOTIDE SEQUENCE [LARGE SCALE GENOMIC DNA]</scope>
    <source>
        <strain evidence="13">cv. PC099</strain>
    </source>
</reference>
<evidence type="ECO:0000256" key="8">
    <source>
        <dbReference type="ARBA" id="ARBA00022786"/>
    </source>
</evidence>
<dbReference type="SUPFAM" id="SSF57850">
    <property type="entry name" value="RING/U-box"/>
    <property type="match status" value="3"/>
</dbReference>
<keyword evidence="9" id="KW-0862">Zinc</keyword>
<accession>A0AAD4IYF8</accession>
<evidence type="ECO:0000313" key="13">
    <source>
        <dbReference type="Proteomes" id="UP001190926"/>
    </source>
</evidence>
<dbReference type="GO" id="GO:0008270">
    <property type="term" value="F:zinc ion binding"/>
    <property type="evidence" value="ECO:0007669"/>
    <property type="project" value="UniProtKB-KW"/>
</dbReference>
<dbReference type="GO" id="GO:0016567">
    <property type="term" value="P:protein ubiquitination"/>
    <property type="evidence" value="ECO:0007669"/>
    <property type="project" value="InterPro"/>
</dbReference>
<dbReference type="Pfam" id="PF01485">
    <property type="entry name" value="IBR"/>
    <property type="match status" value="1"/>
</dbReference>
<dbReference type="SMART" id="SM00647">
    <property type="entry name" value="IBR"/>
    <property type="match status" value="2"/>
</dbReference>
<sequence>MTFSKNRRLSTMWCEDGVQEAHDQPTVEEDVDYSDVDEEEDCYHSYVIGGQVDFSEEEEENITQISTVFSISKEAACVLLRHYNWNVREVYEEWFAEEERVRYAVGVLEKPMVKCVAAEETAYDISFDDDSHETLRSAGCAHLFCDTCGKVHISTSINEGTGCLMLRCLDPSYDAAVGQDMIDELATNEDKEKNHSFPFISYVGDSCKIKWCLAPGCDYVVKYGFGCNNYATRSCLHDLCGNCAQEAHRPVDCKTVAKWLMETSEVSENLKWILANSKPCPKCKIPIEKNEGCLHMTCRPPCKFQFCWECLGAWSDHGRSTGGFFSCRHYEAGMKEGKDDEAERRSGMTENYLERCAHYHYKMWATNERLRQQALADLLRIQSIYLSEVQYRPKLQLKFISIAFQEIAEWSRVLKWTYVYGYYLPKNKQTEKRFFKYWLGEAETQLKELRQCAERALEKYHRYDGPSKYTKELCAELINLISRNTTFFENLVRVVENGLNPTKQAPEANAATCQAKARRETAPSLL</sequence>
<evidence type="ECO:0000256" key="9">
    <source>
        <dbReference type="ARBA" id="ARBA00022833"/>
    </source>
</evidence>
<evidence type="ECO:0000256" key="5">
    <source>
        <dbReference type="ARBA" id="ARBA00022723"/>
    </source>
</evidence>
<protein>
    <recommendedName>
        <fullName evidence="3">RBR-type E3 ubiquitin transferase</fullName>
        <ecNumber evidence="3">2.3.2.31</ecNumber>
    </recommendedName>
</protein>
<evidence type="ECO:0000256" key="1">
    <source>
        <dbReference type="ARBA" id="ARBA00001798"/>
    </source>
</evidence>
<feature type="region of interest" description="Disordered" evidence="10">
    <location>
        <begin position="506"/>
        <end position="526"/>
    </location>
</feature>
<dbReference type="InterPro" id="IPR048962">
    <property type="entry name" value="ARIH1-like_UBL"/>
</dbReference>